<evidence type="ECO:0000256" key="5">
    <source>
        <dbReference type="PROSITE-ProRule" id="PRU01240"/>
    </source>
</evidence>
<dbReference type="PRINTS" id="PR00723">
    <property type="entry name" value="SUBTILISIN"/>
</dbReference>
<organism evidence="9 10">
    <name type="scientific">Holothuria leucospilota</name>
    <name type="common">Black long sea cucumber</name>
    <name type="synonym">Mertensiothuria leucospilota</name>
    <dbReference type="NCBI Taxonomy" id="206669"/>
    <lineage>
        <taxon>Eukaryota</taxon>
        <taxon>Metazoa</taxon>
        <taxon>Echinodermata</taxon>
        <taxon>Eleutherozoa</taxon>
        <taxon>Echinozoa</taxon>
        <taxon>Holothuroidea</taxon>
        <taxon>Aspidochirotacea</taxon>
        <taxon>Aspidochirotida</taxon>
        <taxon>Holothuriidae</taxon>
        <taxon>Holothuria</taxon>
    </lineage>
</organism>
<feature type="domain" description="Peptidase S8/S53" evidence="7">
    <location>
        <begin position="129"/>
        <end position="333"/>
    </location>
</feature>
<keyword evidence="3 5" id="KW-0378">Hydrolase</keyword>
<evidence type="ECO:0000259" key="7">
    <source>
        <dbReference type="Pfam" id="PF00082"/>
    </source>
</evidence>
<evidence type="ECO:0000313" key="10">
    <source>
        <dbReference type="Proteomes" id="UP001152320"/>
    </source>
</evidence>
<dbReference type="InterPro" id="IPR036852">
    <property type="entry name" value="Peptidase_S8/S53_dom_sf"/>
</dbReference>
<feature type="active site" description="Charge relay system" evidence="5">
    <location>
        <position position="170"/>
    </location>
</feature>
<dbReference type="InterPro" id="IPR023827">
    <property type="entry name" value="Peptidase_S8_Asp-AS"/>
</dbReference>
<feature type="active site" description="Charge relay system" evidence="5">
    <location>
        <position position="138"/>
    </location>
</feature>
<dbReference type="PANTHER" id="PTHR43806">
    <property type="entry name" value="PEPTIDASE S8"/>
    <property type="match status" value="1"/>
</dbReference>
<dbReference type="SUPFAM" id="SSF52743">
    <property type="entry name" value="Subtilisin-like"/>
    <property type="match status" value="1"/>
</dbReference>
<comment type="similarity">
    <text evidence="1 5">Belongs to the peptidase S8 family.</text>
</comment>
<dbReference type="AlphaFoldDB" id="A0A9Q1HLQ5"/>
<dbReference type="OrthoDB" id="206201at2759"/>
<evidence type="ECO:0000313" key="9">
    <source>
        <dbReference type="EMBL" id="KAJ8050820.1"/>
    </source>
</evidence>
<dbReference type="Pfam" id="PF05922">
    <property type="entry name" value="Inhibitor_I9"/>
    <property type="match status" value="1"/>
</dbReference>
<feature type="active site" description="Charge relay system" evidence="5">
    <location>
        <position position="318"/>
    </location>
</feature>
<dbReference type="GO" id="GO:0005615">
    <property type="term" value="C:extracellular space"/>
    <property type="evidence" value="ECO:0007669"/>
    <property type="project" value="TreeGrafter"/>
</dbReference>
<evidence type="ECO:0000256" key="1">
    <source>
        <dbReference type="ARBA" id="ARBA00011073"/>
    </source>
</evidence>
<keyword evidence="10" id="KW-1185">Reference proteome</keyword>
<dbReference type="PROSITE" id="PS00137">
    <property type="entry name" value="SUBTILASE_HIS"/>
    <property type="match status" value="1"/>
</dbReference>
<dbReference type="InterPro" id="IPR000209">
    <property type="entry name" value="Peptidase_S8/S53_dom"/>
</dbReference>
<dbReference type="Proteomes" id="UP001152320">
    <property type="component" value="Chromosome 1"/>
</dbReference>
<dbReference type="FunFam" id="3.40.50.200:FF:000014">
    <property type="entry name" value="Proteinase K"/>
    <property type="match status" value="1"/>
</dbReference>
<dbReference type="PANTHER" id="PTHR43806:SF58">
    <property type="entry name" value="ALKALINE PROTEASE 1-RELATED"/>
    <property type="match status" value="1"/>
</dbReference>
<gene>
    <name evidence="9" type="ORF">HOLleu_04165</name>
</gene>
<dbReference type="GO" id="GO:0004252">
    <property type="term" value="F:serine-type endopeptidase activity"/>
    <property type="evidence" value="ECO:0007669"/>
    <property type="project" value="UniProtKB-UniRule"/>
</dbReference>
<dbReference type="InterPro" id="IPR050131">
    <property type="entry name" value="Peptidase_S8_subtilisin-like"/>
</dbReference>
<dbReference type="InterPro" id="IPR015500">
    <property type="entry name" value="Peptidase_S8_subtilisin-rel"/>
</dbReference>
<keyword evidence="2 5" id="KW-0645">Protease</keyword>
<keyword evidence="6" id="KW-0732">Signal</keyword>
<dbReference type="SUPFAM" id="SSF54897">
    <property type="entry name" value="Protease propeptides/inhibitors"/>
    <property type="match status" value="1"/>
</dbReference>
<evidence type="ECO:0000256" key="6">
    <source>
        <dbReference type="SAM" id="SignalP"/>
    </source>
</evidence>
<dbReference type="Gene3D" id="3.30.70.80">
    <property type="entry name" value="Peptidase S8 propeptide/proteinase inhibitor I9"/>
    <property type="match status" value="1"/>
</dbReference>
<comment type="caution">
    <text evidence="9">The sequence shown here is derived from an EMBL/GenBank/DDBJ whole genome shotgun (WGS) entry which is preliminary data.</text>
</comment>
<feature type="domain" description="Inhibitor I9" evidence="8">
    <location>
        <begin position="58"/>
        <end position="101"/>
    </location>
</feature>
<evidence type="ECO:0000259" key="8">
    <source>
        <dbReference type="Pfam" id="PF05922"/>
    </source>
</evidence>
<reference evidence="9" key="1">
    <citation type="submission" date="2021-10" db="EMBL/GenBank/DDBJ databases">
        <title>Tropical sea cucumber genome reveals ecological adaptation and Cuvierian tubules defense mechanism.</title>
        <authorList>
            <person name="Chen T."/>
        </authorList>
    </citation>
    <scope>NUCLEOTIDE SEQUENCE</scope>
    <source>
        <strain evidence="9">Nanhai2018</strain>
        <tissue evidence="9">Muscle</tissue>
    </source>
</reference>
<sequence>MKFLLITLLAAAASSSFAPLHKAKERIDGSYIVMLKNGESLTAAVDTLRDSPFFSLLGGRIDIVYDNSLNAFAATLSEKALNMIRRWDIVEYVEEDGIYRVSAVGSWGIDRIDQRNLPLDNSYVAPRAGAGQTVYVVDTGIRHSHDDFGERASYHWDYQSSNGGEDCNGHGTTCAGIVGGATYGVAPSVSLKSVRVASCFGSSSTSNLINGLNSIPGNGVVSMAIGGGGSSSIDNAVADAVIRGIVVVVPAGSSNANACNYSPSREPSAITVGATDSSDERSSFSNYGTCVDIFAPGSSITSTWHTSDTATITMSGTSLACSHVAGAAALLLVRGVSASNVPSTITSEATSGVVSNPGTGSPNLLLYVQ</sequence>
<dbReference type="InterPro" id="IPR034193">
    <property type="entry name" value="PCSK9_ProteinaseK-like"/>
</dbReference>
<evidence type="ECO:0000256" key="2">
    <source>
        <dbReference type="ARBA" id="ARBA00022670"/>
    </source>
</evidence>
<evidence type="ECO:0000256" key="4">
    <source>
        <dbReference type="ARBA" id="ARBA00022825"/>
    </source>
</evidence>
<dbReference type="Pfam" id="PF00082">
    <property type="entry name" value="Peptidase_S8"/>
    <property type="match status" value="1"/>
</dbReference>
<accession>A0A9Q1HLQ5</accession>
<feature type="chain" id="PRO_5040212786" evidence="6">
    <location>
        <begin position="17"/>
        <end position="369"/>
    </location>
</feature>
<dbReference type="EMBL" id="JAIZAY010000001">
    <property type="protein sequence ID" value="KAJ8050820.1"/>
    <property type="molecule type" value="Genomic_DNA"/>
</dbReference>
<proteinExistence type="inferred from homology"/>
<dbReference type="GO" id="GO:0006508">
    <property type="term" value="P:proteolysis"/>
    <property type="evidence" value="ECO:0007669"/>
    <property type="project" value="UniProtKB-KW"/>
</dbReference>
<protein>
    <submittedName>
        <fullName evidence="9">Proteinase R</fullName>
    </submittedName>
</protein>
<dbReference type="PROSITE" id="PS00136">
    <property type="entry name" value="SUBTILASE_ASP"/>
    <property type="match status" value="1"/>
</dbReference>
<evidence type="ECO:0000256" key="3">
    <source>
        <dbReference type="ARBA" id="ARBA00022801"/>
    </source>
</evidence>
<dbReference type="InterPro" id="IPR010259">
    <property type="entry name" value="S8pro/Inhibitor_I9"/>
</dbReference>
<dbReference type="CDD" id="cd04077">
    <property type="entry name" value="Peptidases_S8_PCSK9_ProteinaseK_like"/>
    <property type="match status" value="1"/>
</dbReference>
<keyword evidence="4 5" id="KW-0720">Serine protease</keyword>
<dbReference type="PROSITE" id="PS51892">
    <property type="entry name" value="SUBTILASE"/>
    <property type="match status" value="1"/>
</dbReference>
<name>A0A9Q1HLQ5_HOLLE</name>
<feature type="signal peptide" evidence="6">
    <location>
        <begin position="1"/>
        <end position="16"/>
    </location>
</feature>
<dbReference type="InterPro" id="IPR037045">
    <property type="entry name" value="S8pro/Inhibitor_I9_sf"/>
</dbReference>
<dbReference type="Gene3D" id="3.40.50.200">
    <property type="entry name" value="Peptidase S8/S53 domain"/>
    <property type="match status" value="1"/>
</dbReference>
<dbReference type="InterPro" id="IPR022398">
    <property type="entry name" value="Peptidase_S8_His-AS"/>
</dbReference>